<dbReference type="EMBL" id="BLAE01000055">
    <property type="protein sequence ID" value="GES14205.1"/>
    <property type="molecule type" value="Genomic_DNA"/>
</dbReference>
<sequence length="168" mass="18133">MLAMKTFFGIGIRAVRNDPIDHENEANRITTTPTADPDPPPSSDRTATPTNPTRTPVRVSAAGRSRKTTRRTISHSGVEATRSAARPVEMYCSATATMPLPPVSRSTPTSAAPPIWCQVMRKGCLPCRTSRNVPRMSAAVTNRSPELSIGGMVSMAMAMPRYVDPHTT</sequence>
<dbReference type="Proteomes" id="UP000331127">
    <property type="component" value="Unassembled WGS sequence"/>
</dbReference>
<feature type="compositionally biased region" description="Low complexity" evidence="1">
    <location>
        <begin position="43"/>
        <end position="58"/>
    </location>
</feature>
<gene>
    <name evidence="2" type="ORF">Amac_078020</name>
</gene>
<protein>
    <submittedName>
        <fullName evidence="2">Uncharacterized protein</fullName>
    </submittedName>
</protein>
<comment type="caution">
    <text evidence="2">The sequence shown here is derived from an EMBL/GenBank/DDBJ whole genome shotgun (WGS) entry which is preliminary data.</text>
</comment>
<proteinExistence type="predicted"/>
<name>A0A5M3WXL1_9ACTN</name>
<evidence type="ECO:0000313" key="3">
    <source>
        <dbReference type="Proteomes" id="UP000331127"/>
    </source>
</evidence>
<evidence type="ECO:0000313" key="2">
    <source>
        <dbReference type="EMBL" id="GES14205.1"/>
    </source>
</evidence>
<keyword evidence="3" id="KW-1185">Reference proteome</keyword>
<dbReference type="AlphaFoldDB" id="A0A5M3WXL1"/>
<organism evidence="2 3">
    <name type="scientific">Acrocarpospora macrocephala</name>
    <dbReference type="NCBI Taxonomy" id="150177"/>
    <lineage>
        <taxon>Bacteria</taxon>
        <taxon>Bacillati</taxon>
        <taxon>Actinomycetota</taxon>
        <taxon>Actinomycetes</taxon>
        <taxon>Streptosporangiales</taxon>
        <taxon>Streptosporangiaceae</taxon>
        <taxon>Acrocarpospora</taxon>
    </lineage>
</organism>
<accession>A0A5M3WXL1</accession>
<reference evidence="2 3" key="1">
    <citation type="submission" date="2019-10" db="EMBL/GenBank/DDBJ databases">
        <title>Whole genome shotgun sequence of Acrocarpospora macrocephala NBRC 16266.</title>
        <authorList>
            <person name="Ichikawa N."/>
            <person name="Kimura A."/>
            <person name="Kitahashi Y."/>
            <person name="Komaki H."/>
            <person name="Oguchi A."/>
        </authorList>
    </citation>
    <scope>NUCLEOTIDE SEQUENCE [LARGE SCALE GENOMIC DNA]</scope>
    <source>
        <strain evidence="2 3">NBRC 16266</strain>
    </source>
</reference>
<feature type="compositionally biased region" description="Basic residues" evidence="1">
    <location>
        <begin position="64"/>
        <end position="73"/>
    </location>
</feature>
<feature type="region of interest" description="Disordered" evidence="1">
    <location>
        <begin position="19"/>
        <end position="82"/>
    </location>
</feature>
<evidence type="ECO:0000256" key="1">
    <source>
        <dbReference type="SAM" id="MobiDB-lite"/>
    </source>
</evidence>